<evidence type="ECO:0000313" key="2">
    <source>
        <dbReference type="EnsemblMetazoa" id="G7345.1:cds"/>
    </source>
</evidence>
<accession>A0A8W8NJH8</accession>
<reference evidence="2" key="1">
    <citation type="submission" date="2022-08" db="UniProtKB">
        <authorList>
            <consortium name="EnsemblMetazoa"/>
        </authorList>
    </citation>
    <scope>IDENTIFICATION</scope>
    <source>
        <strain evidence="2">05x7-T-G4-1.051#20</strain>
    </source>
</reference>
<organism evidence="2 3">
    <name type="scientific">Magallana gigas</name>
    <name type="common">Pacific oyster</name>
    <name type="synonym">Crassostrea gigas</name>
    <dbReference type="NCBI Taxonomy" id="29159"/>
    <lineage>
        <taxon>Eukaryota</taxon>
        <taxon>Metazoa</taxon>
        <taxon>Spiralia</taxon>
        <taxon>Lophotrochozoa</taxon>
        <taxon>Mollusca</taxon>
        <taxon>Bivalvia</taxon>
        <taxon>Autobranchia</taxon>
        <taxon>Pteriomorphia</taxon>
        <taxon>Ostreida</taxon>
        <taxon>Ostreoidea</taxon>
        <taxon>Ostreidae</taxon>
        <taxon>Magallana</taxon>
    </lineage>
</organism>
<keyword evidence="3" id="KW-1185">Reference proteome</keyword>
<proteinExistence type="predicted"/>
<dbReference type="EnsemblMetazoa" id="G7345.1">
    <property type="protein sequence ID" value="G7345.1:cds"/>
    <property type="gene ID" value="G7345"/>
</dbReference>
<evidence type="ECO:0000313" key="3">
    <source>
        <dbReference type="Proteomes" id="UP000005408"/>
    </source>
</evidence>
<dbReference type="Proteomes" id="UP000005408">
    <property type="component" value="Unassembled WGS sequence"/>
</dbReference>
<dbReference type="AlphaFoldDB" id="A0A8W8NJH8"/>
<feature type="region of interest" description="Disordered" evidence="1">
    <location>
        <begin position="412"/>
        <end position="434"/>
    </location>
</feature>
<evidence type="ECO:0000256" key="1">
    <source>
        <dbReference type="SAM" id="MobiDB-lite"/>
    </source>
</evidence>
<protein>
    <submittedName>
        <fullName evidence="2">Uncharacterized protein</fullName>
    </submittedName>
</protein>
<sequence length="544" mass="62119">MVSFLYDPAVFLTNDEYANLHPGRKTGSIQSMVERPCLYILGQSPSTDADQLSYINTRLKDLTNCKTTATSQGILLRNKIRVFSGDGPARQFEAGQQRGGNYTCICGIYAKDHNNLECCLRREPISLEDRRLLMTGGIMWRKFENGVINPFASLTKDELIDELEARNVDTYLLKKPELQEQLNIILHGIQRPPALMTDDLSKSASTLGIPDYEVLGSNKLMENKVEENIFNLVASLVEIIKIHARNKQSILRLYNQTFIFAVLCKIVFGTPKKMTSRKFYGTHFHSLTTHAPEVYRVFCLRSVIPEQEERGFGDLRRISENTSNRQAEYVIDNAVMRFNAQQNDEHREDAFSIQESVISHQAKLLPPSKNTIIPNDWLKTKPSLVQSNLERISDFLVDKQWWTETKNGLEFHDTPSEISGRQKPISHHRSTTLKEEHHRVQDVWRAVVEKFRSGHIQLPLKRLKVFKKDGRMEFCYPPTGSPAQNGAVRDSPPQNGTVSTPPLLVVDQDRHLSNMEPSNDEQDALRIFITKMLAVCRCMHGCYS</sequence>
<name>A0A8W8NJH8_MAGGI</name>
<feature type="region of interest" description="Disordered" evidence="1">
    <location>
        <begin position="477"/>
        <end position="501"/>
    </location>
</feature>